<dbReference type="EMBL" id="AAJCOT010000006">
    <property type="protein sequence ID" value="ECK6575711.1"/>
    <property type="molecule type" value="Genomic_DNA"/>
</dbReference>
<dbReference type="GO" id="GO:0046353">
    <property type="term" value="F:aminoglycoside 3-N-acetyltransferase activity"/>
    <property type="evidence" value="ECO:0007669"/>
    <property type="project" value="UniProtKB-EC"/>
</dbReference>
<proteinExistence type="inferred from homology"/>
<evidence type="ECO:0000256" key="4">
    <source>
        <dbReference type="ARBA" id="ARBA00023315"/>
    </source>
</evidence>
<gene>
    <name evidence="6" type="ORF">FR170_06860</name>
</gene>
<protein>
    <recommendedName>
        <fullName evidence="2 5">Aminoglycoside N(3)-acetyltransferase</fullName>
        <ecNumber evidence="5">2.3.1.-</ecNumber>
    </recommendedName>
</protein>
<dbReference type="EC" id="2.3.1.-" evidence="5"/>
<dbReference type="InterPro" id="IPR028345">
    <property type="entry name" value="Antibiotic_NAT-like"/>
</dbReference>
<dbReference type="SUPFAM" id="SSF110710">
    <property type="entry name" value="TTHA0583/YokD-like"/>
    <property type="match status" value="1"/>
</dbReference>
<dbReference type="PANTHER" id="PTHR11104">
    <property type="entry name" value="AMINOGLYCOSIDE N3-ACETYLTRANSFERASE"/>
    <property type="match status" value="1"/>
</dbReference>
<comment type="caution">
    <text evidence="6">The sequence shown here is derived from an EMBL/GenBank/DDBJ whole genome shotgun (WGS) entry which is preliminary data.</text>
</comment>
<evidence type="ECO:0000313" key="6">
    <source>
        <dbReference type="EMBL" id="ECK6575711.1"/>
    </source>
</evidence>
<dbReference type="InterPro" id="IPR003679">
    <property type="entry name" value="Amioglycoside_AcTrfase"/>
</dbReference>
<dbReference type="Pfam" id="PF02522">
    <property type="entry name" value="Antibiotic_NAT"/>
    <property type="match status" value="1"/>
</dbReference>
<sequence>MKALLKSHESLIYPKDLNYTLEKLGLKQGDTLCIHSELFRLGEVLVSKQEFLQSIIDSFFQVIGNKGTLIMPTFSYSFNRYKNYDKIHTKSTMGILSEYFRTMA</sequence>
<evidence type="ECO:0000256" key="5">
    <source>
        <dbReference type="RuleBase" id="RU365031"/>
    </source>
</evidence>
<reference evidence="6" key="1">
    <citation type="submission" date="2019-08" db="EMBL/GenBank/DDBJ databases">
        <authorList>
            <consortium name="PulseNet: The National Subtyping Network for Foodborne Disease Surveillance"/>
            <person name="Tarr C.L."/>
            <person name="Trees E."/>
            <person name="Katz L.S."/>
            <person name="Carleton-Romer H.A."/>
            <person name="Stroika S."/>
            <person name="Kucerova Z."/>
            <person name="Roache K.F."/>
            <person name="Sabol A.L."/>
            <person name="Besser J."/>
            <person name="Gerner-Smidt P."/>
        </authorList>
    </citation>
    <scope>NUCLEOTIDE SEQUENCE</scope>
    <source>
        <strain evidence="6">PNUSAC010462</strain>
    </source>
</reference>
<accession>A0A6C7NEY7</accession>
<keyword evidence="4 5" id="KW-0012">Acyltransferase</keyword>
<evidence type="ECO:0000256" key="1">
    <source>
        <dbReference type="ARBA" id="ARBA00006383"/>
    </source>
</evidence>
<dbReference type="GO" id="GO:0046677">
    <property type="term" value="P:response to antibiotic"/>
    <property type="evidence" value="ECO:0007669"/>
    <property type="project" value="UniProtKB-KW"/>
</dbReference>
<evidence type="ECO:0000256" key="3">
    <source>
        <dbReference type="ARBA" id="ARBA00022679"/>
    </source>
</evidence>
<comment type="catalytic activity">
    <reaction evidence="5">
        <text>a 2-deoxystreptamine antibiotic + acetyl-CoA = an N(3)-acetyl-2-deoxystreptamine antibiotic + CoA + H(+)</text>
        <dbReference type="Rhea" id="RHEA:12665"/>
        <dbReference type="ChEBI" id="CHEBI:15378"/>
        <dbReference type="ChEBI" id="CHEBI:57287"/>
        <dbReference type="ChEBI" id="CHEBI:57288"/>
        <dbReference type="ChEBI" id="CHEBI:57921"/>
        <dbReference type="ChEBI" id="CHEBI:77452"/>
        <dbReference type="EC" id="2.3.1.81"/>
    </reaction>
</comment>
<feature type="non-terminal residue" evidence="6">
    <location>
        <position position="104"/>
    </location>
</feature>
<keyword evidence="5" id="KW-0046">Antibiotic resistance</keyword>
<keyword evidence="3 5" id="KW-0808">Transferase</keyword>
<comment type="similarity">
    <text evidence="1 5">Belongs to the antibiotic N-acetyltransferase family.</text>
</comment>
<dbReference type="PANTHER" id="PTHR11104:SF0">
    <property type="entry name" value="SPBETA PROPHAGE-DERIVED AMINOGLYCOSIDE N(3')-ACETYLTRANSFERASE-LIKE PROTEIN YOKD"/>
    <property type="match status" value="1"/>
</dbReference>
<dbReference type="AlphaFoldDB" id="A0A6C7NEY7"/>
<name>A0A6C7NEY7_CAMJU</name>
<evidence type="ECO:0000256" key="2">
    <source>
        <dbReference type="ARBA" id="ARBA00012882"/>
    </source>
</evidence>
<organism evidence="6">
    <name type="scientific">Campylobacter jejuni</name>
    <dbReference type="NCBI Taxonomy" id="197"/>
    <lineage>
        <taxon>Bacteria</taxon>
        <taxon>Pseudomonadati</taxon>
        <taxon>Campylobacterota</taxon>
        <taxon>Epsilonproteobacteria</taxon>
        <taxon>Campylobacterales</taxon>
        <taxon>Campylobacteraceae</taxon>
        <taxon>Campylobacter</taxon>
    </lineage>
</organism>